<evidence type="ECO:0000256" key="1">
    <source>
        <dbReference type="SAM" id="Coils"/>
    </source>
</evidence>
<feature type="coiled-coil region" evidence="1">
    <location>
        <begin position="558"/>
        <end position="593"/>
    </location>
</feature>
<dbReference type="Gene3D" id="3.40.50.300">
    <property type="entry name" value="P-loop containing nucleotide triphosphate hydrolases"/>
    <property type="match status" value="1"/>
</dbReference>
<dbReference type="Proteomes" id="UP000005408">
    <property type="component" value="Unassembled WGS sequence"/>
</dbReference>
<dbReference type="InterPro" id="IPR027417">
    <property type="entry name" value="P-loop_NTPase"/>
</dbReference>
<dbReference type="EnsemblMetazoa" id="G11163.1">
    <property type="protein sequence ID" value="G11163.1:cds"/>
    <property type="gene ID" value="G11163"/>
</dbReference>
<dbReference type="CDD" id="cd00882">
    <property type="entry name" value="Ras_like_GTPase"/>
    <property type="match status" value="1"/>
</dbReference>
<accession>A0A8W8HVN1</accession>
<dbReference type="SUPFAM" id="SSF52540">
    <property type="entry name" value="P-loop containing nucleoside triphosphate hydrolases"/>
    <property type="match status" value="1"/>
</dbReference>
<reference evidence="2" key="1">
    <citation type="submission" date="2022-08" db="UniProtKB">
        <authorList>
            <consortium name="EnsemblMetazoa"/>
        </authorList>
    </citation>
    <scope>IDENTIFICATION</scope>
    <source>
        <strain evidence="2">05x7-T-G4-1.051#20</strain>
    </source>
</reference>
<name>A0A8W8HVN1_MAGGI</name>
<proteinExistence type="predicted"/>
<evidence type="ECO:0008006" key="4">
    <source>
        <dbReference type="Google" id="ProtNLM"/>
    </source>
</evidence>
<evidence type="ECO:0000313" key="2">
    <source>
        <dbReference type="EnsemblMetazoa" id="G11163.1:cds"/>
    </source>
</evidence>
<evidence type="ECO:0000313" key="3">
    <source>
        <dbReference type="Proteomes" id="UP000005408"/>
    </source>
</evidence>
<keyword evidence="1" id="KW-0175">Coiled coil</keyword>
<organism evidence="2 3">
    <name type="scientific">Magallana gigas</name>
    <name type="common">Pacific oyster</name>
    <name type="synonym">Crassostrea gigas</name>
    <dbReference type="NCBI Taxonomy" id="29159"/>
    <lineage>
        <taxon>Eukaryota</taxon>
        <taxon>Metazoa</taxon>
        <taxon>Spiralia</taxon>
        <taxon>Lophotrochozoa</taxon>
        <taxon>Mollusca</taxon>
        <taxon>Bivalvia</taxon>
        <taxon>Autobranchia</taxon>
        <taxon>Pteriomorphia</taxon>
        <taxon>Ostreida</taxon>
        <taxon>Ostreoidea</taxon>
        <taxon>Ostreidae</taxon>
        <taxon>Magallana</taxon>
    </lineage>
</organism>
<dbReference type="AlphaFoldDB" id="A0A8W8HVN1"/>
<keyword evidence="3" id="KW-1185">Reference proteome</keyword>
<protein>
    <recommendedName>
        <fullName evidence="4">G domain-containing protein</fullName>
    </recommendedName>
</protein>
<sequence>MNTEYSESDLELEIKLLQDTVQKRQKKSQTIAVIGQHGCGKSSFLNTVMAVFSGEYSERALVGNFEQEGEHMTRRLTRYPKEKYVTEDQCLIYQYPTLVDMMGFQNAGDDVVKKTLDLIFNGCLKDKTKLSKGNQNQRNVLDELQQLTYNDENHSKVDRIIFVASAKSKECPTELIKAVRSQAMDGRRDIPVFGVLTHADQIDEDDTDFPEFEKKFKSSLGLNAMRYLLCSSYCDEISRENGRNPNVEVPVMRFLNQVLDPAREAYQGERDVLGQLRERLNFKLRTIVEFLLYLVVVSIVLLMMPPSSYIQNQCDKTVNKADHDFPEIEFFCRLNLDGKIIDKTAVVIFTALVLAFHVEVFKDDNVFNQSNMCYPQNKMEKGTRETENIFHMKLGELSRHYFNKRTEQFEIERHKNVKTSRHCMKETFIDIATGIRNYSDPAKNESIKQNERVQEYSLEDIFRKEIEKVRNDMMNYSNQSKHEYIGCIQQLQSHMGEKFNTSQHLFLKEMTQAQNKLISFMNRSKIESNERIKDTKIDIRGDIANMTKIIDNYFRNLSDRFRNEYNGLIKELKREIQENVTMLQKYIANEQQKLDSETPELNMENSVAVVSFTEENRELHLTIARTVTSAFPIHPTYVGGLNNISNIELNSKVCLIFVDKNERNIILETDVDISTTRSNFVESQVKRGSTNVLIVYCQHEGSRNLTTLYNRNLGNIKQHATLRQLQRQNRVLTIDKEFSPYQTDYLRMFLNEMLMD</sequence>